<reference evidence="1 2" key="1">
    <citation type="submission" date="2019-07" db="EMBL/GenBank/DDBJ databases">
        <title>Whole genome shotgun sequence of Cyclobacterium qasimii NBRC 106168.</title>
        <authorList>
            <person name="Hosoyama A."/>
            <person name="Uohara A."/>
            <person name="Ohji S."/>
            <person name="Ichikawa N."/>
        </authorList>
    </citation>
    <scope>NUCLEOTIDE SEQUENCE [LARGE SCALE GENOMIC DNA]</scope>
    <source>
        <strain evidence="1 2">NBRC 106168</strain>
    </source>
</reference>
<evidence type="ECO:0000313" key="1">
    <source>
        <dbReference type="EMBL" id="GEO23290.1"/>
    </source>
</evidence>
<comment type="caution">
    <text evidence="1">The sequence shown here is derived from an EMBL/GenBank/DDBJ whole genome shotgun (WGS) entry which is preliminary data.</text>
</comment>
<proteinExistence type="predicted"/>
<organism evidence="1 2">
    <name type="scientific">Cyclobacterium qasimii</name>
    <dbReference type="NCBI Taxonomy" id="1350429"/>
    <lineage>
        <taxon>Bacteria</taxon>
        <taxon>Pseudomonadati</taxon>
        <taxon>Bacteroidota</taxon>
        <taxon>Cytophagia</taxon>
        <taxon>Cytophagales</taxon>
        <taxon>Cyclobacteriaceae</taxon>
        <taxon>Cyclobacterium</taxon>
    </lineage>
</organism>
<dbReference type="AlphaFoldDB" id="A0A512CGX3"/>
<dbReference type="PROSITE" id="PS51257">
    <property type="entry name" value="PROKAR_LIPOPROTEIN"/>
    <property type="match status" value="1"/>
</dbReference>
<evidence type="ECO:0008006" key="3">
    <source>
        <dbReference type="Google" id="ProtNLM"/>
    </source>
</evidence>
<dbReference type="EMBL" id="BJYV01000021">
    <property type="protein sequence ID" value="GEO23290.1"/>
    <property type="molecule type" value="Genomic_DNA"/>
</dbReference>
<sequence length="392" mass="44654">MRSIYAFLNSAVFFIILGLVLSCNGPKENTAQRKFSITVRDSINIDNLDPLQLKGYDPQSDNYLLSNAGIGVRQVFRVNEKGAIVSSYTIPEEGPNGLSNPGSVGFLDGAIVIYDMEKGFVKLNPDSSISPEAKISYPHSYLFFPPHLPLVKQSEEAFYYIKPLVDEDFVDGMGEQFYKNYYSKSLLEMHNAKTGETKQYLEIPAQSIFKDGMNHGIYVPVIKNKGNDWLVSTWFDPSVFLYKENAEGILFEKAIDLQIPGMNNYQGVEMKNSEQFFEINEGKRPGNINDILFMDDYTVVVYKKGLSEEEQKDIKANFPNQAKMEMEKKDAFYAVILDKDFNVLDSNVKFPKGVYYPNVASKNNEIIALKNPDLFDVEEYFVTLYKMELTFE</sequence>
<name>A0A512CGX3_9BACT</name>
<keyword evidence="2" id="KW-1185">Reference proteome</keyword>
<accession>A0A512CGX3</accession>
<evidence type="ECO:0000313" key="2">
    <source>
        <dbReference type="Proteomes" id="UP000321301"/>
    </source>
</evidence>
<dbReference type="RefSeq" id="WP_020893548.1">
    <property type="nucleotide sequence ID" value="NZ_BJYV01000021.1"/>
</dbReference>
<protein>
    <recommendedName>
        <fullName evidence="3">DUF4221 domain-containing protein</fullName>
    </recommendedName>
</protein>
<gene>
    <name evidence="1" type="ORF">CQA01_38240</name>
</gene>
<dbReference type="Proteomes" id="UP000321301">
    <property type="component" value="Unassembled WGS sequence"/>
</dbReference>